<evidence type="ECO:0000313" key="3">
    <source>
        <dbReference type="EMBL" id="KAL2650871.1"/>
    </source>
</evidence>
<reference evidence="3 4" key="1">
    <citation type="submission" date="2024-09" db="EMBL/GenBank/DDBJ databases">
        <title>Chromosome-scale assembly of Riccia fluitans.</title>
        <authorList>
            <person name="Paukszto L."/>
            <person name="Sawicki J."/>
            <person name="Karawczyk K."/>
            <person name="Piernik-Szablinska J."/>
            <person name="Szczecinska M."/>
            <person name="Mazdziarz M."/>
        </authorList>
    </citation>
    <scope>NUCLEOTIDE SEQUENCE [LARGE SCALE GENOMIC DNA]</scope>
    <source>
        <strain evidence="3">Rf_01</strain>
        <tissue evidence="3">Aerial parts of the thallus</tissue>
    </source>
</reference>
<feature type="region of interest" description="Disordered" evidence="2">
    <location>
        <begin position="245"/>
        <end position="272"/>
    </location>
</feature>
<feature type="region of interest" description="Disordered" evidence="2">
    <location>
        <begin position="53"/>
        <end position="107"/>
    </location>
</feature>
<evidence type="ECO:0000313" key="4">
    <source>
        <dbReference type="Proteomes" id="UP001605036"/>
    </source>
</evidence>
<dbReference type="PANTHER" id="PTHR31798:SF10">
    <property type="entry name" value="OS02G0822000 PROTEIN"/>
    <property type="match status" value="1"/>
</dbReference>
<feature type="compositionally biased region" description="Polar residues" evidence="2">
    <location>
        <begin position="1"/>
        <end position="11"/>
    </location>
</feature>
<sequence>MRGSMSNNSHIHNVGPAIGPAIGPTARDRSPDAPMGRIGCCGGFLRLGANKRGRKIAPATREGSASSSRVWATNGAPQSGTGNQYASLSPSLLAPPSSPASFQNSAVQSSAQSPSTYSVSLAAPSANSQIPLESTATMFQMGPYAHETALVSPPVFSTFTTAPSTAPFTPPPELATHVTTPSSPDVPFAKLLASSFETKGPVRQQPPPPPETYSAAPFASPDIFPPDDLDQVAYQLYPGSPLAHLLSSNSGTGQSTPFPELDLSSPSPFPEPENPVQAVATMFFPGSPLVGLEASASMESLLLSEALNPPSFQVEEEQPFTSQVAHKQGTDDPSKLEGSSHPAHTSSGRNSSDENVRSDKLYDVMPPACRSAENLCGSDREMRTGTGRGPATVVGTQEKDICPGDDRSSLGASRLADSKRKRDRVVCEAIDPPSVDNFCSSDRELKPTECTLDSSHEDTHETVIPVSLAIEWGPPEASASSKCPTPDIRVQDSTGPSGSRRRYDVPEFVNGSRSSHVEDSANCDRTTDDSGPQWSFSRAKVPERLSSTDQKLDEQSVCGGQNSRDCCGRCDELETRCDELAVALEQATQKLANVEVKERVAHYREQQFEALMRWLQSGAKSHQNCVNSISEHMSELRRANQDKGGVHSWKTFSGTCNTPDTAGCIASNLVFLETKIKDAVEENVSAGGEVQV</sequence>
<accession>A0ABD1ZJN4</accession>
<feature type="compositionally biased region" description="Basic and acidic residues" evidence="2">
    <location>
        <begin position="397"/>
        <end position="408"/>
    </location>
</feature>
<dbReference type="InterPro" id="IPR040420">
    <property type="entry name" value="At1g76660-like"/>
</dbReference>
<dbReference type="Proteomes" id="UP001605036">
    <property type="component" value="Unassembled WGS sequence"/>
</dbReference>
<evidence type="ECO:0000256" key="2">
    <source>
        <dbReference type="SAM" id="MobiDB-lite"/>
    </source>
</evidence>
<dbReference type="PANTHER" id="PTHR31798">
    <property type="entry name" value="HYDROXYPROLINE-RICH GLYCOPROTEIN-LIKE"/>
    <property type="match status" value="1"/>
</dbReference>
<feature type="region of interest" description="Disordered" evidence="2">
    <location>
        <begin position="1"/>
        <end position="34"/>
    </location>
</feature>
<name>A0ABD1ZJN4_9MARC</name>
<feature type="region of interest" description="Disordered" evidence="2">
    <location>
        <begin position="373"/>
        <end position="424"/>
    </location>
</feature>
<keyword evidence="4" id="KW-1185">Reference proteome</keyword>
<evidence type="ECO:0000256" key="1">
    <source>
        <dbReference type="SAM" id="Coils"/>
    </source>
</evidence>
<feature type="region of interest" description="Disordered" evidence="2">
    <location>
        <begin position="313"/>
        <end position="359"/>
    </location>
</feature>
<feature type="coiled-coil region" evidence="1">
    <location>
        <begin position="570"/>
        <end position="597"/>
    </location>
</feature>
<dbReference type="AlphaFoldDB" id="A0ABD1ZJN4"/>
<feature type="compositionally biased region" description="Low complexity" evidence="2">
    <location>
        <begin position="86"/>
        <end position="101"/>
    </location>
</feature>
<feature type="compositionally biased region" description="Low complexity" evidence="2">
    <location>
        <begin position="257"/>
        <end position="266"/>
    </location>
</feature>
<feature type="compositionally biased region" description="Polar residues" evidence="2">
    <location>
        <begin position="63"/>
        <end position="85"/>
    </location>
</feature>
<protein>
    <submittedName>
        <fullName evidence="3">Uncharacterized protein</fullName>
    </submittedName>
</protein>
<keyword evidence="1" id="KW-0175">Coiled coil</keyword>
<feature type="compositionally biased region" description="Polar residues" evidence="2">
    <location>
        <begin position="246"/>
        <end position="256"/>
    </location>
</feature>
<dbReference type="EMBL" id="JBHFFA010000001">
    <property type="protein sequence ID" value="KAL2650871.1"/>
    <property type="molecule type" value="Genomic_DNA"/>
</dbReference>
<proteinExistence type="predicted"/>
<feature type="region of interest" description="Disordered" evidence="2">
    <location>
        <begin position="474"/>
        <end position="561"/>
    </location>
</feature>
<organism evidence="3 4">
    <name type="scientific">Riccia fluitans</name>
    <dbReference type="NCBI Taxonomy" id="41844"/>
    <lineage>
        <taxon>Eukaryota</taxon>
        <taxon>Viridiplantae</taxon>
        <taxon>Streptophyta</taxon>
        <taxon>Embryophyta</taxon>
        <taxon>Marchantiophyta</taxon>
        <taxon>Marchantiopsida</taxon>
        <taxon>Marchantiidae</taxon>
        <taxon>Marchantiales</taxon>
        <taxon>Ricciaceae</taxon>
        <taxon>Riccia</taxon>
    </lineage>
</organism>
<gene>
    <name evidence="3" type="ORF">R1flu_018999</name>
</gene>
<comment type="caution">
    <text evidence="3">The sequence shown here is derived from an EMBL/GenBank/DDBJ whole genome shotgun (WGS) entry which is preliminary data.</text>
</comment>